<gene>
    <name evidence="2" type="ORF">E2636_07245</name>
</gene>
<reference evidence="2 3" key="1">
    <citation type="submission" date="2019-03" db="EMBL/GenBank/DDBJ databases">
        <title>Complete genome sequence of Paenisporosarcina antarctica CGMCC 1.6503T.</title>
        <authorList>
            <person name="Rong J.-C."/>
            <person name="Chi N.-Y."/>
            <person name="Zhang Q.-F."/>
        </authorList>
    </citation>
    <scope>NUCLEOTIDE SEQUENCE [LARGE SCALE GENOMIC DNA]</scope>
    <source>
        <strain evidence="2 3">CGMCC 1.6503</strain>
    </source>
</reference>
<dbReference type="InterPro" id="IPR038503">
    <property type="entry name" value="SpoIIIAH_sf"/>
</dbReference>
<dbReference type="EMBL" id="CP038015">
    <property type="protein sequence ID" value="QBP40934.1"/>
    <property type="molecule type" value="Genomic_DNA"/>
</dbReference>
<dbReference type="InterPro" id="IPR024232">
    <property type="entry name" value="SpoIIIAH"/>
</dbReference>
<sequence length="180" mass="20399">MKVKKRTVWMLTLLSLVAVISVYYVKEPNIMPFDGLAIFSDGALDQLTIDEEAGDDAITPVYAQSALFEEMRMESQNKRSQLREQLTTRITTDEMSADEINELYNEMSDLTVRDSTEAMLEMLIRSLGYADALVQTDKGKVDVRVISEEQGKELANEIIHIVKKQWEDAKSVKVTFQPAS</sequence>
<feature type="transmembrane region" description="Helical" evidence="1">
    <location>
        <begin position="7"/>
        <end position="25"/>
    </location>
</feature>
<dbReference type="OrthoDB" id="2939102at2"/>
<protein>
    <submittedName>
        <fullName evidence="2">SpoIIIAH-like family protein</fullName>
    </submittedName>
</protein>
<keyword evidence="1" id="KW-0472">Membrane</keyword>
<name>A0A4P6ZXE1_9BACL</name>
<dbReference type="Proteomes" id="UP000294292">
    <property type="component" value="Chromosome"/>
</dbReference>
<evidence type="ECO:0000313" key="2">
    <source>
        <dbReference type="EMBL" id="QBP40934.1"/>
    </source>
</evidence>
<dbReference type="Gene3D" id="1.10.287.4300">
    <property type="entry name" value="Stage III sporulation protein AH-like"/>
    <property type="match status" value="1"/>
</dbReference>
<dbReference type="RefSeq" id="WP_134209598.1">
    <property type="nucleotide sequence ID" value="NZ_CP038015.1"/>
</dbReference>
<proteinExistence type="predicted"/>
<evidence type="ECO:0000256" key="1">
    <source>
        <dbReference type="SAM" id="Phobius"/>
    </source>
</evidence>
<accession>A0A4P6ZXE1</accession>
<keyword evidence="3" id="KW-1185">Reference proteome</keyword>
<keyword evidence="1" id="KW-0812">Transmembrane</keyword>
<dbReference type="AlphaFoldDB" id="A0A4P6ZXE1"/>
<dbReference type="Pfam" id="PF12685">
    <property type="entry name" value="SpoIIIAH"/>
    <property type="match status" value="1"/>
</dbReference>
<evidence type="ECO:0000313" key="3">
    <source>
        <dbReference type="Proteomes" id="UP000294292"/>
    </source>
</evidence>
<keyword evidence="1" id="KW-1133">Transmembrane helix</keyword>
<dbReference type="KEGG" id="panc:E2636_07245"/>
<organism evidence="2 3">
    <name type="scientific">Paenisporosarcina antarctica</name>
    <dbReference type="NCBI Taxonomy" id="417367"/>
    <lineage>
        <taxon>Bacteria</taxon>
        <taxon>Bacillati</taxon>
        <taxon>Bacillota</taxon>
        <taxon>Bacilli</taxon>
        <taxon>Bacillales</taxon>
        <taxon>Caryophanaceae</taxon>
        <taxon>Paenisporosarcina</taxon>
    </lineage>
</organism>